<dbReference type="PANTHER" id="PTHR42648">
    <property type="entry name" value="TRANSPOSASE, PUTATIVE-RELATED"/>
    <property type="match status" value="1"/>
</dbReference>
<dbReference type="EMBL" id="BDDD01003800">
    <property type="protein sequence ID" value="GAV86111.1"/>
    <property type="molecule type" value="Genomic_DNA"/>
</dbReference>
<reference evidence="3" key="1">
    <citation type="submission" date="2016-04" db="EMBL/GenBank/DDBJ databases">
        <title>Cephalotus genome sequencing.</title>
        <authorList>
            <person name="Fukushima K."/>
            <person name="Hasebe M."/>
            <person name="Fang X."/>
        </authorList>
    </citation>
    <scope>NUCLEOTIDE SEQUENCE [LARGE SCALE GENOMIC DNA]</scope>
    <source>
        <strain evidence="3">cv. St1</strain>
    </source>
</reference>
<dbReference type="InterPro" id="IPR025724">
    <property type="entry name" value="GAG-pre-integrase_dom"/>
</dbReference>
<dbReference type="InParanoid" id="A0A1Q3D127"/>
<evidence type="ECO:0000313" key="2">
    <source>
        <dbReference type="EMBL" id="GAV86111.1"/>
    </source>
</evidence>
<sequence length="138" mass="15221">GILKISRGAILFMKGLKVGSLYKLQGSTVIGSVAVSSSVSDSDDTKLWHMRLGHMSEREMNNLSKRGLLGGHSIGKLNFCEHCIYGKQKRVSFSTAIHRTKGTLDYIHSDLWGPSSVPSKGSGARYILTFIDDFFRQV</sequence>
<evidence type="ECO:0000313" key="3">
    <source>
        <dbReference type="Proteomes" id="UP000187406"/>
    </source>
</evidence>
<dbReference type="Pfam" id="PF13976">
    <property type="entry name" value="gag_pre-integrs"/>
    <property type="match status" value="1"/>
</dbReference>
<dbReference type="AlphaFoldDB" id="A0A1Q3D127"/>
<feature type="non-terminal residue" evidence="2">
    <location>
        <position position="1"/>
    </location>
</feature>
<feature type="domain" description="GAG-pre-integrase" evidence="1">
    <location>
        <begin position="21"/>
        <end position="88"/>
    </location>
</feature>
<organism evidence="2 3">
    <name type="scientific">Cephalotus follicularis</name>
    <name type="common">Albany pitcher plant</name>
    <dbReference type="NCBI Taxonomy" id="3775"/>
    <lineage>
        <taxon>Eukaryota</taxon>
        <taxon>Viridiplantae</taxon>
        <taxon>Streptophyta</taxon>
        <taxon>Embryophyta</taxon>
        <taxon>Tracheophyta</taxon>
        <taxon>Spermatophyta</taxon>
        <taxon>Magnoliopsida</taxon>
        <taxon>eudicotyledons</taxon>
        <taxon>Gunneridae</taxon>
        <taxon>Pentapetalae</taxon>
        <taxon>rosids</taxon>
        <taxon>fabids</taxon>
        <taxon>Oxalidales</taxon>
        <taxon>Cephalotaceae</taxon>
        <taxon>Cephalotus</taxon>
    </lineage>
</organism>
<accession>A0A1Q3D127</accession>
<comment type="caution">
    <text evidence="2">The sequence shown here is derived from an EMBL/GenBank/DDBJ whole genome shotgun (WGS) entry which is preliminary data.</text>
</comment>
<name>A0A1Q3D127_CEPFO</name>
<dbReference type="OrthoDB" id="1751483at2759"/>
<evidence type="ECO:0000259" key="1">
    <source>
        <dbReference type="Pfam" id="PF13976"/>
    </source>
</evidence>
<dbReference type="Proteomes" id="UP000187406">
    <property type="component" value="Unassembled WGS sequence"/>
</dbReference>
<keyword evidence="3" id="KW-1185">Reference proteome</keyword>
<gene>
    <name evidence="2" type="ORF">CFOL_v3_29544</name>
</gene>
<dbReference type="InterPro" id="IPR039537">
    <property type="entry name" value="Retrotran_Ty1/copia-like"/>
</dbReference>
<proteinExistence type="predicted"/>
<protein>
    <submittedName>
        <fullName evidence="2">Gag_pre-integrs domain-containing protein</fullName>
    </submittedName>
</protein>
<dbReference type="PANTHER" id="PTHR42648:SF28">
    <property type="entry name" value="TRANSPOSON-ENCODED PROTEIN WITH RIBONUCLEASE H-LIKE AND RETROVIRUS ZINC FINGER-LIKE DOMAINS"/>
    <property type="match status" value="1"/>
</dbReference>